<dbReference type="PANTHER" id="PTHR33705:SF2">
    <property type="entry name" value="PHOSPHOCARRIER PROTEIN NPR"/>
    <property type="match status" value="1"/>
</dbReference>
<comment type="subcellular location">
    <subcellularLocation>
        <location evidence="1">Cytoplasm</location>
    </subcellularLocation>
</comment>
<keyword evidence="2" id="KW-0963">Cytoplasm</keyword>
<dbReference type="EMBL" id="MCIF01000002">
    <property type="protein sequence ID" value="RAQ97247.1"/>
    <property type="molecule type" value="Genomic_DNA"/>
</dbReference>
<reference evidence="6 7" key="1">
    <citation type="submission" date="2016-08" db="EMBL/GenBank/DDBJ databases">
        <title>Analysis of Carbohydrate Active Enzymes in Thermogemmatispora T81 Reveals Carbohydrate Degradation Ability.</title>
        <authorList>
            <person name="Tomazini A."/>
            <person name="Lal S."/>
            <person name="Stott M."/>
            <person name="Henrissat B."/>
            <person name="Polikarpov I."/>
            <person name="Sparling R."/>
            <person name="Levin D.B."/>
        </authorList>
    </citation>
    <scope>NUCLEOTIDE SEQUENCE [LARGE SCALE GENOMIC DNA]</scope>
    <source>
        <strain evidence="6 7">T81</strain>
    </source>
</reference>
<keyword evidence="3" id="KW-0598">Phosphotransferase system</keyword>
<dbReference type="CDD" id="cd00367">
    <property type="entry name" value="PTS-HPr_like"/>
    <property type="match status" value="1"/>
</dbReference>
<dbReference type="PRINTS" id="PR00107">
    <property type="entry name" value="PHOSPHOCPHPR"/>
</dbReference>
<dbReference type="InterPro" id="IPR035895">
    <property type="entry name" value="HPr-like_sf"/>
</dbReference>
<dbReference type="InterPro" id="IPR002114">
    <property type="entry name" value="PTS_HPr_Ser_P_site"/>
</dbReference>
<dbReference type="InterPro" id="IPR050399">
    <property type="entry name" value="HPr"/>
</dbReference>
<evidence type="ECO:0000256" key="2">
    <source>
        <dbReference type="ARBA" id="ARBA00022490"/>
    </source>
</evidence>
<protein>
    <recommendedName>
        <fullName evidence="5">HPr domain-containing protein</fullName>
    </recommendedName>
</protein>
<organism evidence="6 7">
    <name type="scientific">Thermogemmatispora tikiterensis</name>
    <dbReference type="NCBI Taxonomy" id="1825093"/>
    <lineage>
        <taxon>Bacteria</taxon>
        <taxon>Bacillati</taxon>
        <taxon>Chloroflexota</taxon>
        <taxon>Ktedonobacteria</taxon>
        <taxon>Thermogemmatisporales</taxon>
        <taxon>Thermogemmatisporaceae</taxon>
        <taxon>Thermogemmatispora</taxon>
    </lineage>
</organism>
<evidence type="ECO:0000313" key="6">
    <source>
        <dbReference type="EMBL" id="RAQ97247.1"/>
    </source>
</evidence>
<feature type="compositionally biased region" description="Polar residues" evidence="4">
    <location>
        <begin position="98"/>
        <end position="110"/>
    </location>
</feature>
<dbReference type="AlphaFoldDB" id="A0A328VIG6"/>
<sequence>MPIVERNLVITNKVGLHARPARLLVQTAALFQSQILLQYGAQTVNAKSIVGVLRLGARCGSTIHLRAEGEDAEEAVRSIEELVQRNFDEEEEADRPQGESTTGISSETPA</sequence>
<evidence type="ECO:0000313" key="7">
    <source>
        <dbReference type="Proteomes" id="UP000248706"/>
    </source>
</evidence>
<evidence type="ECO:0000256" key="1">
    <source>
        <dbReference type="ARBA" id="ARBA00004496"/>
    </source>
</evidence>
<dbReference type="Pfam" id="PF00381">
    <property type="entry name" value="PTS-HPr"/>
    <property type="match status" value="1"/>
</dbReference>
<evidence type="ECO:0000256" key="4">
    <source>
        <dbReference type="SAM" id="MobiDB-lite"/>
    </source>
</evidence>
<comment type="caution">
    <text evidence="6">The sequence shown here is derived from an EMBL/GenBank/DDBJ whole genome shotgun (WGS) entry which is preliminary data.</text>
</comment>
<dbReference type="OrthoDB" id="9809047at2"/>
<keyword evidence="7" id="KW-1185">Reference proteome</keyword>
<dbReference type="SUPFAM" id="SSF55594">
    <property type="entry name" value="HPr-like"/>
    <property type="match status" value="1"/>
</dbReference>
<accession>A0A328VIG6</accession>
<dbReference type="InterPro" id="IPR000032">
    <property type="entry name" value="HPr-like"/>
</dbReference>
<proteinExistence type="predicted"/>
<dbReference type="PROSITE" id="PS51350">
    <property type="entry name" value="PTS_HPR_DOM"/>
    <property type="match status" value="1"/>
</dbReference>
<dbReference type="GO" id="GO:0005737">
    <property type="term" value="C:cytoplasm"/>
    <property type="evidence" value="ECO:0007669"/>
    <property type="project" value="UniProtKB-SubCell"/>
</dbReference>
<evidence type="ECO:0000256" key="3">
    <source>
        <dbReference type="ARBA" id="ARBA00022683"/>
    </source>
</evidence>
<gene>
    <name evidence="6" type="ORF">A4R35_17040</name>
</gene>
<dbReference type="PANTHER" id="PTHR33705">
    <property type="entry name" value="PHOSPHOCARRIER PROTEIN HPR"/>
    <property type="match status" value="1"/>
</dbReference>
<feature type="domain" description="HPr" evidence="5">
    <location>
        <begin position="3"/>
        <end position="90"/>
    </location>
</feature>
<dbReference type="PROSITE" id="PS00589">
    <property type="entry name" value="PTS_HPR_SER"/>
    <property type="match status" value="1"/>
</dbReference>
<dbReference type="Gene3D" id="3.30.1340.10">
    <property type="entry name" value="HPr-like"/>
    <property type="match status" value="1"/>
</dbReference>
<dbReference type="GO" id="GO:0009401">
    <property type="term" value="P:phosphoenolpyruvate-dependent sugar phosphotransferase system"/>
    <property type="evidence" value="ECO:0007669"/>
    <property type="project" value="UniProtKB-KW"/>
</dbReference>
<name>A0A328VIG6_9CHLR</name>
<dbReference type="NCBIfam" id="TIGR01003">
    <property type="entry name" value="PTS_HPr_family"/>
    <property type="match status" value="1"/>
</dbReference>
<dbReference type="RefSeq" id="WP_112431477.1">
    <property type="nucleotide sequence ID" value="NZ_MCIF01000002.1"/>
</dbReference>
<dbReference type="Proteomes" id="UP000248706">
    <property type="component" value="Unassembled WGS sequence"/>
</dbReference>
<feature type="region of interest" description="Disordered" evidence="4">
    <location>
        <begin position="84"/>
        <end position="110"/>
    </location>
</feature>
<evidence type="ECO:0000259" key="5">
    <source>
        <dbReference type="PROSITE" id="PS51350"/>
    </source>
</evidence>